<evidence type="ECO:0000256" key="7">
    <source>
        <dbReference type="SAM" id="Phobius"/>
    </source>
</evidence>
<keyword evidence="6 7" id="KW-0472">Membrane</keyword>
<dbReference type="Pfam" id="PF09335">
    <property type="entry name" value="VTT_dom"/>
    <property type="match status" value="1"/>
</dbReference>
<evidence type="ECO:0000313" key="10">
    <source>
        <dbReference type="Proteomes" id="UP000824250"/>
    </source>
</evidence>
<feature type="transmembrane region" description="Helical" evidence="7">
    <location>
        <begin position="138"/>
        <end position="160"/>
    </location>
</feature>
<dbReference type="EMBL" id="DVGC01000022">
    <property type="protein sequence ID" value="HIR05075.1"/>
    <property type="molecule type" value="Genomic_DNA"/>
</dbReference>
<evidence type="ECO:0000256" key="4">
    <source>
        <dbReference type="ARBA" id="ARBA00022692"/>
    </source>
</evidence>
<dbReference type="GO" id="GO:0005886">
    <property type="term" value="C:plasma membrane"/>
    <property type="evidence" value="ECO:0007669"/>
    <property type="project" value="UniProtKB-SubCell"/>
</dbReference>
<organism evidence="9 10">
    <name type="scientific">Candidatus Copromonas faecavium</name>
    <name type="common">nom. illeg.</name>
    <dbReference type="NCBI Taxonomy" id="2840740"/>
    <lineage>
        <taxon>Bacteria</taxon>
        <taxon>Bacillati</taxon>
        <taxon>Bacillota</taxon>
        <taxon>Clostridia</taxon>
        <taxon>Lachnospirales</taxon>
        <taxon>Lachnospiraceae</taxon>
        <taxon>Candidatus Copromonas (nom. illeg.)</taxon>
    </lineage>
</organism>
<evidence type="ECO:0000259" key="8">
    <source>
        <dbReference type="Pfam" id="PF09335"/>
    </source>
</evidence>
<gene>
    <name evidence="9" type="ORF">IAB28_03805</name>
</gene>
<name>A0A9D1A3Z8_9FIRM</name>
<evidence type="ECO:0000256" key="6">
    <source>
        <dbReference type="ARBA" id="ARBA00023136"/>
    </source>
</evidence>
<protein>
    <submittedName>
        <fullName evidence="9">DedA family protein</fullName>
    </submittedName>
</protein>
<sequence>MQETIQALMGAYGNLAVFILIMVENLFPPIPSEVILTFGGFMTTCSDMTVPGVILSATAGSVFGAILLYLVGFLIPEETLKKLLEGKIGKLLHFHPEDVEKAREWFLKKGRSTVFFCRLVPVIRSLISIPAGLSRMPFVPFLVLTAVGSFLWNTILVTAGRIAGNSWERVSEVLGVYSDFILMFGGGAVVLYMVIHLLRNKK</sequence>
<dbReference type="AlphaFoldDB" id="A0A9D1A3Z8"/>
<feature type="transmembrane region" description="Helical" evidence="7">
    <location>
        <begin position="180"/>
        <end position="198"/>
    </location>
</feature>
<comment type="similarity">
    <text evidence="2">Belongs to the DedA family.</text>
</comment>
<feature type="transmembrane region" description="Helical" evidence="7">
    <location>
        <begin position="12"/>
        <end position="30"/>
    </location>
</feature>
<keyword evidence="5 7" id="KW-1133">Transmembrane helix</keyword>
<evidence type="ECO:0000256" key="5">
    <source>
        <dbReference type="ARBA" id="ARBA00022989"/>
    </source>
</evidence>
<dbReference type="InterPro" id="IPR051311">
    <property type="entry name" value="DedA_domain"/>
</dbReference>
<comment type="caution">
    <text evidence="9">The sequence shown here is derived from an EMBL/GenBank/DDBJ whole genome shotgun (WGS) entry which is preliminary data.</text>
</comment>
<keyword evidence="4 7" id="KW-0812">Transmembrane</keyword>
<evidence type="ECO:0000256" key="2">
    <source>
        <dbReference type="ARBA" id="ARBA00010792"/>
    </source>
</evidence>
<dbReference type="Proteomes" id="UP000824250">
    <property type="component" value="Unassembled WGS sequence"/>
</dbReference>
<dbReference type="InterPro" id="IPR032816">
    <property type="entry name" value="VTT_dom"/>
</dbReference>
<comment type="subcellular location">
    <subcellularLocation>
        <location evidence="1">Cell membrane</location>
        <topology evidence="1">Multi-pass membrane protein</topology>
    </subcellularLocation>
</comment>
<reference evidence="9" key="1">
    <citation type="submission" date="2020-10" db="EMBL/GenBank/DDBJ databases">
        <authorList>
            <person name="Gilroy R."/>
        </authorList>
    </citation>
    <scope>NUCLEOTIDE SEQUENCE</scope>
    <source>
        <strain evidence="9">CHK180-2868</strain>
    </source>
</reference>
<evidence type="ECO:0000313" key="9">
    <source>
        <dbReference type="EMBL" id="HIR05075.1"/>
    </source>
</evidence>
<dbReference type="PANTHER" id="PTHR42709:SF6">
    <property type="entry name" value="UNDECAPRENYL PHOSPHATE TRANSPORTER A"/>
    <property type="match status" value="1"/>
</dbReference>
<dbReference type="PANTHER" id="PTHR42709">
    <property type="entry name" value="ALKALINE PHOSPHATASE LIKE PROTEIN"/>
    <property type="match status" value="1"/>
</dbReference>
<reference evidence="9" key="2">
    <citation type="journal article" date="2021" name="PeerJ">
        <title>Extensive microbial diversity within the chicken gut microbiome revealed by metagenomics and culture.</title>
        <authorList>
            <person name="Gilroy R."/>
            <person name="Ravi A."/>
            <person name="Getino M."/>
            <person name="Pursley I."/>
            <person name="Horton D.L."/>
            <person name="Alikhan N.F."/>
            <person name="Baker D."/>
            <person name="Gharbi K."/>
            <person name="Hall N."/>
            <person name="Watson M."/>
            <person name="Adriaenssens E.M."/>
            <person name="Foster-Nyarko E."/>
            <person name="Jarju S."/>
            <person name="Secka A."/>
            <person name="Antonio M."/>
            <person name="Oren A."/>
            <person name="Chaudhuri R.R."/>
            <person name="La Ragione R."/>
            <person name="Hildebrand F."/>
            <person name="Pallen M.J."/>
        </authorList>
    </citation>
    <scope>NUCLEOTIDE SEQUENCE</scope>
    <source>
        <strain evidence="9">CHK180-2868</strain>
    </source>
</reference>
<accession>A0A9D1A3Z8</accession>
<feature type="domain" description="VTT" evidence="8">
    <location>
        <begin position="30"/>
        <end position="161"/>
    </location>
</feature>
<feature type="transmembrane region" description="Helical" evidence="7">
    <location>
        <begin position="50"/>
        <end position="75"/>
    </location>
</feature>
<proteinExistence type="inferred from homology"/>
<evidence type="ECO:0000256" key="3">
    <source>
        <dbReference type="ARBA" id="ARBA00022475"/>
    </source>
</evidence>
<evidence type="ECO:0000256" key="1">
    <source>
        <dbReference type="ARBA" id="ARBA00004651"/>
    </source>
</evidence>
<keyword evidence="3" id="KW-1003">Cell membrane</keyword>